<dbReference type="NCBIfam" id="TIGR03307">
    <property type="entry name" value="PhnP"/>
    <property type="match status" value="1"/>
</dbReference>
<dbReference type="Pfam" id="PF12706">
    <property type="entry name" value="Lactamase_B_2"/>
    <property type="match status" value="1"/>
</dbReference>
<dbReference type="GO" id="GO:0008081">
    <property type="term" value="F:phosphoric diester hydrolase activity"/>
    <property type="evidence" value="ECO:0007669"/>
    <property type="project" value="InterPro"/>
</dbReference>
<dbReference type="Gene3D" id="3.60.15.10">
    <property type="entry name" value="Ribonuclease Z/Hydroxyacylglutathione hydrolase-like"/>
    <property type="match status" value="1"/>
</dbReference>
<protein>
    <submittedName>
        <fullName evidence="2">Phosphonate metabolism protein PhnP</fullName>
    </submittedName>
</protein>
<evidence type="ECO:0000313" key="2">
    <source>
        <dbReference type="EMBL" id="ODA33035.1"/>
    </source>
</evidence>
<dbReference type="STRING" id="1080227.A8L45_12150"/>
<dbReference type="Proteomes" id="UP000094936">
    <property type="component" value="Unassembled WGS sequence"/>
</dbReference>
<dbReference type="InterPro" id="IPR001279">
    <property type="entry name" value="Metallo-B-lactamas"/>
</dbReference>
<dbReference type="GO" id="GO:0019700">
    <property type="term" value="P:organic phosphonate catabolic process"/>
    <property type="evidence" value="ECO:0007669"/>
    <property type="project" value="InterPro"/>
</dbReference>
<dbReference type="PANTHER" id="PTHR42663:SF6">
    <property type="entry name" value="HYDROLASE C777.06C-RELATED"/>
    <property type="match status" value="1"/>
</dbReference>
<feature type="domain" description="Metallo-beta-lactamase" evidence="1">
    <location>
        <begin position="69"/>
        <end position="224"/>
    </location>
</feature>
<dbReference type="AlphaFoldDB" id="A0A1C3EIH3"/>
<dbReference type="InterPro" id="IPR017693">
    <property type="entry name" value="Phosphonate_metab_PhnP"/>
</dbReference>
<sequence>MFKLTLLGTGAVGGVPLYGCECEACLRAYSDDSWRREPCSAMVEWEGDARHCLLIDAGLMDLHHRFPAGSYDGFLLTHYHVDHVQGLFHLRWGNTAPIPVWGPDDPDGCADLLKHPGCLSFNPPLSDGKPFVLDGLTITPVALNHSKPTFGYLFHCACKTFAYLTDTDGLPEQTTTLLESIDQIDVLVIDCSFAPNDKGNNHNNLVTAVAISQRIQPKRFVLTHVGHRLDHWLMHHPIPEGIELGADGMTFL</sequence>
<dbReference type="CDD" id="cd07736">
    <property type="entry name" value="PhnP-like_MBL-fold"/>
    <property type="match status" value="1"/>
</dbReference>
<comment type="caution">
    <text evidence="2">The sequence shown here is derived from an EMBL/GenBank/DDBJ whole genome shotgun (WGS) entry which is preliminary data.</text>
</comment>
<dbReference type="PANTHER" id="PTHR42663">
    <property type="entry name" value="HYDROLASE C777.06C-RELATED-RELATED"/>
    <property type="match status" value="1"/>
</dbReference>
<gene>
    <name evidence="2" type="ORF">A8L45_12150</name>
</gene>
<keyword evidence="3" id="KW-1185">Reference proteome</keyword>
<accession>A0A1C3EIH3</accession>
<proteinExistence type="predicted"/>
<dbReference type="RefSeq" id="WP_068902602.1">
    <property type="nucleotide sequence ID" value="NZ_JBHUIF010000015.1"/>
</dbReference>
<dbReference type="InterPro" id="IPR036866">
    <property type="entry name" value="RibonucZ/Hydroxyglut_hydro"/>
</dbReference>
<organism evidence="2 3">
    <name type="scientific">Veronia pacifica</name>
    <dbReference type="NCBI Taxonomy" id="1080227"/>
    <lineage>
        <taxon>Bacteria</taxon>
        <taxon>Pseudomonadati</taxon>
        <taxon>Pseudomonadota</taxon>
        <taxon>Gammaproteobacteria</taxon>
        <taxon>Vibrionales</taxon>
        <taxon>Vibrionaceae</taxon>
        <taxon>Veronia</taxon>
    </lineage>
</organism>
<dbReference type="SUPFAM" id="SSF56281">
    <property type="entry name" value="Metallo-hydrolase/oxidoreductase"/>
    <property type="match status" value="1"/>
</dbReference>
<name>A0A1C3EIH3_9GAMM</name>
<evidence type="ECO:0000313" key="3">
    <source>
        <dbReference type="Proteomes" id="UP000094936"/>
    </source>
</evidence>
<reference evidence="2 3" key="1">
    <citation type="submission" date="2016-05" db="EMBL/GenBank/DDBJ databases">
        <title>Genomic Taxonomy of the Vibrionaceae.</title>
        <authorList>
            <person name="Gomez-Gil B."/>
            <person name="Enciso-Ibarra J."/>
        </authorList>
    </citation>
    <scope>NUCLEOTIDE SEQUENCE [LARGE SCALE GENOMIC DNA]</scope>
    <source>
        <strain evidence="2 3">CAIM 1920</strain>
    </source>
</reference>
<evidence type="ECO:0000259" key="1">
    <source>
        <dbReference type="Pfam" id="PF12706"/>
    </source>
</evidence>
<dbReference type="OrthoDB" id="9803916at2"/>
<dbReference type="InterPro" id="IPR035682">
    <property type="entry name" value="PhnP_MBL"/>
</dbReference>
<dbReference type="EMBL" id="LYBM01000020">
    <property type="protein sequence ID" value="ODA33035.1"/>
    <property type="molecule type" value="Genomic_DNA"/>
</dbReference>